<feature type="domain" description="NAB co-repressor" evidence="1">
    <location>
        <begin position="17"/>
        <end position="57"/>
    </location>
</feature>
<keyword evidence="3" id="KW-1185">Reference proteome</keyword>
<gene>
    <name evidence="2" type="ORF">GPUH_LOCUS14651</name>
</gene>
<reference evidence="4" key="1">
    <citation type="submission" date="2016-06" db="UniProtKB">
        <authorList>
            <consortium name="WormBaseParasite"/>
        </authorList>
    </citation>
    <scope>IDENTIFICATION</scope>
</reference>
<name>A0A183E109_9BILA</name>
<dbReference type="InterPro" id="IPR038398">
    <property type="entry name" value="NCD2_sf"/>
</dbReference>
<dbReference type="Gene3D" id="1.20.120.2010">
    <property type="entry name" value="NAB conserved domain 2"/>
    <property type="match status" value="1"/>
</dbReference>
<protein>
    <submittedName>
        <fullName evidence="4">NCD2 domain-containing protein</fullName>
    </submittedName>
</protein>
<dbReference type="InterPro" id="IPR006989">
    <property type="entry name" value="NAB_co-repressor_dom"/>
</dbReference>
<evidence type="ECO:0000313" key="4">
    <source>
        <dbReference type="WBParaSite" id="GPUH_0001466901-mRNA-1"/>
    </source>
</evidence>
<dbReference type="EMBL" id="UYRT01081505">
    <property type="protein sequence ID" value="VDN24537.1"/>
    <property type="molecule type" value="Genomic_DNA"/>
</dbReference>
<dbReference type="Pfam" id="PF04905">
    <property type="entry name" value="NCD2"/>
    <property type="match status" value="1"/>
</dbReference>
<dbReference type="GO" id="GO:0045892">
    <property type="term" value="P:negative regulation of DNA-templated transcription"/>
    <property type="evidence" value="ECO:0007669"/>
    <property type="project" value="InterPro"/>
</dbReference>
<dbReference type="AlphaFoldDB" id="A0A183E109"/>
<evidence type="ECO:0000313" key="3">
    <source>
        <dbReference type="Proteomes" id="UP000271098"/>
    </source>
</evidence>
<organism evidence="4">
    <name type="scientific">Gongylonema pulchrum</name>
    <dbReference type="NCBI Taxonomy" id="637853"/>
    <lineage>
        <taxon>Eukaryota</taxon>
        <taxon>Metazoa</taxon>
        <taxon>Ecdysozoa</taxon>
        <taxon>Nematoda</taxon>
        <taxon>Chromadorea</taxon>
        <taxon>Rhabditida</taxon>
        <taxon>Spirurina</taxon>
        <taxon>Spiruromorpha</taxon>
        <taxon>Spiruroidea</taxon>
        <taxon>Gongylonematidae</taxon>
        <taxon>Gongylonema</taxon>
    </lineage>
</organism>
<accession>A0A183E109</accession>
<evidence type="ECO:0000259" key="1">
    <source>
        <dbReference type="Pfam" id="PF04905"/>
    </source>
</evidence>
<proteinExistence type="predicted"/>
<dbReference type="WBParaSite" id="GPUH_0001466901-mRNA-1">
    <property type="protein sequence ID" value="GPUH_0001466901-mRNA-1"/>
    <property type="gene ID" value="GPUH_0001466901"/>
</dbReference>
<dbReference type="GO" id="GO:0005634">
    <property type="term" value="C:nucleus"/>
    <property type="evidence" value="ECO:0007669"/>
    <property type="project" value="InterPro"/>
</dbReference>
<dbReference type="Proteomes" id="UP000271098">
    <property type="component" value="Unassembled WGS sequence"/>
</dbReference>
<sequence>MLVITRGTGSNSDALVLTEAQIGRLAQCSSRLIEQMPQLEQKLMQNKKKISRCVFTTLFAVFRKIDAVKQSEVNSDTPVLTEAQTGRLAQCSSRLIEQMTPLEVKLIQSKKII</sequence>
<evidence type="ECO:0000313" key="2">
    <source>
        <dbReference type="EMBL" id="VDN24537.1"/>
    </source>
</evidence>
<reference evidence="2 3" key="2">
    <citation type="submission" date="2018-11" db="EMBL/GenBank/DDBJ databases">
        <authorList>
            <consortium name="Pathogen Informatics"/>
        </authorList>
    </citation>
    <scope>NUCLEOTIDE SEQUENCE [LARGE SCALE GENOMIC DNA]</scope>
</reference>